<dbReference type="InterPro" id="IPR027267">
    <property type="entry name" value="AH/BAR_dom_sf"/>
</dbReference>
<dbReference type="InterPro" id="IPR013606">
    <property type="entry name" value="I-BAR_dom"/>
</dbReference>
<dbReference type="Pfam" id="PF08397">
    <property type="entry name" value="IMD"/>
    <property type="match status" value="1"/>
</dbReference>
<dbReference type="GO" id="GO:0051017">
    <property type="term" value="P:actin filament bundle assembly"/>
    <property type="evidence" value="ECO:0007669"/>
    <property type="project" value="TreeGrafter"/>
</dbReference>
<evidence type="ECO:0000256" key="2">
    <source>
        <dbReference type="PROSITE-ProRule" id="PRU00192"/>
    </source>
</evidence>
<dbReference type="Gene3D" id="2.30.30.40">
    <property type="entry name" value="SH3 Domains"/>
    <property type="match status" value="1"/>
</dbReference>
<dbReference type="InterPro" id="IPR036028">
    <property type="entry name" value="SH3-like_dom_sf"/>
</dbReference>
<dbReference type="GO" id="GO:0005654">
    <property type="term" value="C:nucleoplasm"/>
    <property type="evidence" value="ECO:0007669"/>
    <property type="project" value="TreeGrafter"/>
</dbReference>
<dbReference type="AlphaFoldDB" id="A0AA88XVW2"/>
<dbReference type="GO" id="GO:0005829">
    <property type="term" value="C:cytosol"/>
    <property type="evidence" value="ECO:0007669"/>
    <property type="project" value="TreeGrafter"/>
</dbReference>
<evidence type="ECO:0000256" key="1">
    <source>
        <dbReference type="ARBA" id="ARBA00022443"/>
    </source>
</evidence>
<dbReference type="Gene3D" id="1.20.1270.60">
    <property type="entry name" value="Arfaptin homology (AH) domain/BAR domain"/>
    <property type="match status" value="1"/>
</dbReference>
<gene>
    <name evidence="4" type="ORF">FSP39_019109</name>
</gene>
<sequence>SQHKKYTHGHKAVWSPYSKACDSLKKFRKKSKNKMVYDDQKEGQYLKTLDRCQNKLEEFRVNGLKLALLEERKCHCFLLDRLNSVVSLYANHHKQTADTLLSGMPRWKQLAAKPHILPPEAERLLMLPEDVGGYDYVGVNGGVYRNGYLPEDSRSVASSPYKRSQSVHEVYRRPLGPTEYSGMPGDYRTLPAMRGMTAPPPPPPTTGLQVRAVYNHTGEGDSKLSFSDGDVINIIGDKSMEGWQYGLNTRSGKYGWFPLSFTEPLNIPPPQEPAPVLSNRVKSMGDLQDSRSMLEGMDFHIEQDVPGNVRRPKSLYEGPGNQVFKHCKHIVLVVKRFSILAYSFYSFKRIIGNGKF</sequence>
<dbReference type="SUPFAM" id="SSF50044">
    <property type="entry name" value="SH3-domain"/>
    <property type="match status" value="1"/>
</dbReference>
<feature type="domain" description="SH3" evidence="3">
    <location>
        <begin position="205"/>
        <end position="267"/>
    </location>
</feature>
<protein>
    <recommendedName>
        <fullName evidence="3">SH3 domain-containing protein</fullName>
    </recommendedName>
</protein>
<dbReference type="GO" id="GO:0007009">
    <property type="term" value="P:plasma membrane organization"/>
    <property type="evidence" value="ECO:0007669"/>
    <property type="project" value="InterPro"/>
</dbReference>
<evidence type="ECO:0000313" key="4">
    <source>
        <dbReference type="EMBL" id="KAK3091342.1"/>
    </source>
</evidence>
<dbReference type="PANTHER" id="PTHR14206:SF7">
    <property type="entry name" value="INSULIN RECEPTOR SUBSTRATE 53 KDA, ISOFORM A"/>
    <property type="match status" value="1"/>
</dbReference>
<organism evidence="4 5">
    <name type="scientific">Pinctada imbricata</name>
    <name type="common">Atlantic pearl-oyster</name>
    <name type="synonym">Pinctada martensii</name>
    <dbReference type="NCBI Taxonomy" id="66713"/>
    <lineage>
        <taxon>Eukaryota</taxon>
        <taxon>Metazoa</taxon>
        <taxon>Spiralia</taxon>
        <taxon>Lophotrochozoa</taxon>
        <taxon>Mollusca</taxon>
        <taxon>Bivalvia</taxon>
        <taxon>Autobranchia</taxon>
        <taxon>Pteriomorphia</taxon>
        <taxon>Pterioida</taxon>
        <taxon>Pterioidea</taxon>
        <taxon>Pteriidae</taxon>
        <taxon>Pinctada</taxon>
    </lineage>
</organism>
<dbReference type="Pfam" id="PF07653">
    <property type="entry name" value="SH3_2"/>
    <property type="match status" value="1"/>
</dbReference>
<dbReference type="InterPro" id="IPR001452">
    <property type="entry name" value="SH3_domain"/>
</dbReference>
<accession>A0AA88XVW2</accession>
<comment type="caution">
    <text evidence="4">The sequence shown here is derived from an EMBL/GenBank/DDBJ whole genome shotgun (WGS) entry which is preliminary data.</text>
</comment>
<evidence type="ECO:0000313" key="5">
    <source>
        <dbReference type="Proteomes" id="UP001186944"/>
    </source>
</evidence>
<dbReference type="GO" id="GO:0051764">
    <property type="term" value="P:actin crosslink formation"/>
    <property type="evidence" value="ECO:0007669"/>
    <property type="project" value="TreeGrafter"/>
</dbReference>
<dbReference type="SUPFAM" id="SSF103657">
    <property type="entry name" value="BAR/IMD domain-like"/>
    <property type="match status" value="1"/>
</dbReference>
<keyword evidence="1 2" id="KW-0728">SH3 domain</keyword>
<feature type="non-terminal residue" evidence="4">
    <location>
        <position position="1"/>
    </location>
</feature>
<dbReference type="GO" id="GO:0030838">
    <property type="term" value="P:positive regulation of actin filament polymerization"/>
    <property type="evidence" value="ECO:0007669"/>
    <property type="project" value="TreeGrafter"/>
</dbReference>
<reference evidence="4" key="1">
    <citation type="submission" date="2019-08" db="EMBL/GenBank/DDBJ databases">
        <title>The improved chromosome-level genome for the pearl oyster Pinctada fucata martensii using PacBio sequencing and Hi-C.</title>
        <authorList>
            <person name="Zheng Z."/>
        </authorList>
    </citation>
    <scope>NUCLEOTIDE SEQUENCE</scope>
    <source>
        <strain evidence="4">ZZ-2019</strain>
        <tissue evidence="4">Adductor muscle</tissue>
    </source>
</reference>
<dbReference type="InterPro" id="IPR027681">
    <property type="entry name" value="IRSp53/IRTKS/Pinkbar"/>
</dbReference>
<dbReference type="Proteomes" id="UP001186944">
    <property type="component" value="Unassembled WGS sequence"/>
</dbReference>
<evidence type="ECO:0000259" key="3">
    <source>
        <dbReference type="PROSITE" id="PS50002"/>
    </source>
</evidence>
<dbReference type="SMART" id="SM00326">
    <property type="entry name" value="SH3"/>
    <property type="match status" value="1"/>
</dbReference>
<name>A0AA88XVW2_PINIB</name>
<proteinExistence type="predicted"/>
<dbReference type="PANTHER" id="PTHR14206">
    <property type="entry name" value="BRAIN-SPECIFIC ANGIOGENESIS INHIBITOR 1-ASSOCIATED PROTEIN 2"/>
    <property type="match status" value="1"/>
</dbReference>
<dbReference type="EMBL" id="VSWD01000010">
    <property type="protein sequence ID" value="KAK3091342.1"/>
    <property type="molecule type" value="Genomic_DNA"/>
</dbReference>
<keyword evidence="5" id="KW-1185">Reference proteome</keyword>
<dbReference type="PROSITE" id="PS50002">
    <property type="entry name" value="SH3"/>
    <property type="match status" value="1"/>
</dbReference>